<protein>
    <submittedName>
        <fullName evidence="2">[NiFe]-hydrogenase assembly chaperone HybE</fullName>
    </submittedName>
</protein>
<comment type="caution">
    <text evidence="2">The sequence shown here is derived from an EMBL/GenBank/DDBJ whole genome shotgun (WGS) entry which is preliminary data.</text>
</comment>
<evidence type="ECO:0000313" key="3">
    <source>
        <dbReference type="Proteomes" id="UP000586119"/>
    </source>
</evidence>
<keyword evidence="3" id="KW-1185">Reference proteome</keyword>
<comment type="similarity">
    <text evidence="1">Belongs to the HupJ family.</text>
</comment>
<dbReference type="AlphaFoldDB" id="A0A7Z0LKT1"/>
<dbReference type="EMBL" id="JACCDF010000006">
    <property type="protein sequence ID" value="NYS60733.1"/>
    <property type="molecule type" value="Genomic_DNA"/>
</dbReference>
<proteinExistence type="inferred from homology"/>
<reference evidence="2 3" key="1">
    <citation type="journal article" date="2015" name="Int. J. Syst. Evol. Microbiol.">
        <title>Halomonas salicampi sp. nov., a halotolerant and alkalitolerant bacterium isolated from a saltern soil.</title>
        <authorList>
            <person name="Lee J.C."/>
            <person name="Kim Y.S."/>
            <person name="Yun B.S."/>
            <person name="Whang K.S."/>
        </authorList>
    </citation>
    <scope>NUCLEOTIDE SEQUENCE [LARGE SCALE GENOMIC DNA]</scope>
    <source>
        <strain evidence="2 3">BH103</strain>
    </source>
</reference>
<name>A0A7Z0LKT1_9GAMM</name>
<evidence type="ECO:0000313" key="2">
    <source>
        <dbReference type="EMBL" id="NYS60733.1"/>
    </source>
</evidence>
<gene>
    <name evidence="2" type="primary">hybE</name>
    <name evidence="2" type="ORF">HZS81_08155</name>
</gene>
<evidence type="ECO:0000256" key="1">
    <source>
        <dbReference type="ARBA" id="ARBA00006532"/>
    </source>
</evidence>
<dbReference type="Pfam" id="PF11939">
    <property type="entry name" value="NiFe-hyd_HybE"/>
    <property type="match status" value="1"/>
</dbReference>
<dbReference type="InterPro" id="IPR038530">
    <property type="entry name" value="NiFe-hyd_HybE_sf"/>
</dbReference>
<sequence>MQTLTADEYVTLSERARRYRDAHLKTLKKKPEYNPKLGVDALCFQRWQDDALAGKGLVGALISPCALSLIAIPEPEKLQHPPDTLLLHLPSGHYRLQHCPLEGVAWYQRIILDDLRGIESMQEAAQLAQQLMERLMKPSA</sequence>
<organism evidence="2 3">
    <name type="scientific">Vreelandella salicampi</name>
    <dbReference type="NCBI Taxonomy" id="1449798"/>
    <lineage>
        <taxon>Bacteria</taxon>
        <taxon>Pseudomonadati</taxon>
        <taxon>Pseudomonadota</taxon>
        <taxon>Gammaproteobacteria</taxon>
        <taxon>Oceanospirillales</taxon>
        <taxon>Halomonadaceae</taxon>
        <taxon>Vreelandella</taxon>
    </lineage>
</organism>
<dbReference type="InterPro" id="IPR023994">
    <property type="entry name" value="NiFe-hyd_HybE"/>
</dbReference>
<dbReference type="Gene3D" id="3.30.1460.40">
    <property type="entry name" value="[NiFe]-hydrogenase assembly chaperone, HybE"/>
    <property type="match status" value="1"/>
</dbReference>
<dbReference type="Proteomes" id="UP000586119">
    <property type="component" value="Unassembled WGS sequence"/>
</dbReference>
<accession>A0A7Z0LKT1</accession>